<dbReference type="InterPro" id="IPR015422">
    <property type="entry name" value="PyrdxlP-dep_Trfase_small"/>
</dbReference>
<dbReference type="Gene3D" id="3.40.640.10">
    <property type="entry name" value="Type I PLP-dependent aspartate aminotransferase-like (Major domain)"/>
    <property type="match status" value="1"/>
</dbReference>
<dbReference type="PANTHER" id="PTHR46101">
    <property type="match status" value="1"/>
</dbReference>
<evidence type="ECO:0000256" key="6">
    <source>
        <dbReference type="PIRSR" id="PIRSR602129-50"/>
    </source>
</evidence>
<reference evidence="8" key="1">
    <citation type="submission" date="2020-06" db="EMBL/GenBank/DDBJ databases">
        <authorList>
            <person name="Li T."/>
            <person name="Hu X."/>
            <person name="Zhang T."/>
            <person name="Song X."/>
            <person name="Zhang H."/>
            <person name="Dai N."/>
            <person name="Sheng W."/>
            <person name="Hou X."/>
            <person name="Wei L."/>
        </authorList>
    </citation>
    <scope>NUCLEOTIDE SEQUENCE</scope>
    <source>
        <strain evidence="8">KEN1</strain>
        <tissue evidence="8">Leaf</tissue>
    </source>
</reference>
<feature type="modified residue" description="N6-(pyridoxal phosphate)lysine" evidence="6">
    <location>
        <position position="38"/>
    </location>
</feature>
<dbReference type="Gene3D" id="3.90.1150.10">
    <property type="entry name" value="Aspartate Aminotransferase, domain 1"/>
    <property type="match status" value="1"/>
</dbReference>
<name>A0AAW2X1Y4_9LAMI</name>
<dbReference type="InterPro" id="IPR002129">
    <property type="entry name" value="PyrdxlP-dep_de-COase"/>
</dbReference>
<gene>
    <name evidence="8" type="ORF">Slati_1883900</name>
</gene>
<dbReference type="PANTHER" id="PTHR46101:SF9">
    <property type="entry name" value="HISTIDINE DECARBOXYLASE"/>
    <property type="match status" value="1"/>
</dbReference>
<comment type="similarity">
    <text evidence="2 7">Belongs to the group II decarboxylase family.</text>
</comment>
<evidence type="ECO:0000256" key="3">
    <source>
        <dbReference type="ARBA" id="ARBA00022793"/>
    </source>
</evidence>
<dbReference type="Pfam" id="PF00282">
    <property type="entry name" value="Pyridoxal_deC"/>
    <property type="match status" value="1"/>
</dbReference>
<proteinExistence type="inferred from homology"/>
<sequence>MDLLPLFLNRNGIFHHKSVAKGPIAESDSKSVSVSTHKLLGSPMPCGVHMTRKEYVALLAQNVDYVATLDTTISGSRNGHTPIFIWYGLSIKGYKGIQQDVRKCLMNARYLRDGLRNARINTMLNETSIVVVFERPLDHEFIRHWQLSCVGNMAHVVVMPHVTIKMLDDFLHDLVQKRNIWYQYGEVPPCLAKEIGISNCSCLDHGKGLIDGN</sequence>
<evidence type="ECO:0000313" key="8">
    <source>
        <dbReference type="EMBL" id="KAL0447560.1"/>
    </source>
</evidence>
<comment type="caution">
    <text evidence="8">The sequence shown here is derived from an EMBL/GenBank/DDBJ whole genome shotgun (WGS) entry which is preliminary data.</text>
</comment>
<comment type="cofactor">
    <cofactor evidence="1 6 7">
        <name>pyridoxal 5'-phosphate</name>
        <dbReference type="ChEBI" id="CHEBI:597326"/>
    </cofactor>
</comment>
<evidence type="ECO:0000256" key="4">
    <source>
        <dbReference type="ARBA" id="ARBA00022898"/>
    </source>
</evidence>
<dbReference type="SUPFAM" id="SSF53383">
    <property type="entry name" value="PLP-dependent transferases"/>
    <property type="match status" value="1"/>
</dbReference>
<dbReference type="GO" id="GO:0030170">
    <property type="term" value="F:pyridoxal phosphate binding"/>
    <property type="evidence" value="ECO:0007669"/>
    <property type="project" value="InterPro"/>
</dbReference>
<evidence type="ECO:0000256" key="2">
    <source>
        <dbReference type="ARBA" id="ARBA00009533"/>
    </source>
</evidence>
<evidence type="ECO:0000256" key="1">
    <source>
        <dbReference type="ARBA" id="ARBA00001933"/>
    </source>
</evidence>
<dbReference type="InterPro" id="IPR051151">
    <property type="entry name" value="Group_II_Decarboxylase"/>
</dbReference>
<accession>A0AAW2X1Y4</accession>
<dbReference type="InterPro" id="IPR015424">
    <property type="entry name" value="PyrdxlP-dep_Trfase"/>
</dbReference>
<dbReference type="InterPro" id="IPR015421">
    <property type="entry name" value="PyrdxlP-dep_Trfase_major"/>
</dbReference>
<organism evidence="8">
    <name type="scientific">Sesamum latifolium</name>
    <dbReference type="NCBI Taxonomy" id="2727402"/>
    <lineage>
        <taxon>Eukaryota</taxon>
        <taxon>Viridiplantae</taxon>
        <taxon>Streptophyta</taxon>
        <taxon>Embryophyta</taxon>
        <taxon>Tracheophyta</taxon>
        <taxon>Spermatophyta</taxon>
        <taxon>Magnoliopsida</taxon>
        <taxon>eudicotyledons</taxon>
        <taxon>Gunneridae</taxon>
        <taxon>Pentapetalae</taxon>
        <taxon>asterids</taxon>
        <taxon>lamiids</taxon>
        <taxon>Lamiales</taxon>
        <taxon>Pedaliaceae</taxon>
        <taxon>Sesamum</taxon>
    </lineage>
</organism>
<dbReference type="AlphaFoldDB" id="A0AAW2X1Y4"/>
<keyword evidence="4 6" id="KW-0663">Pyridoxal phosphate</keyword>
<keyword evidence="3" id="KW-0210">Decarboxylase</keyword>
<dbReference type="GO" id="GO:0019752">
    <property type="term" value="P:carboxylic acid metabolic process"/>
    <property type="evidence" value="ECO:0007669"/>
    <property type="project" value="InterPro"/>
</dbReference>
<evidence type="ECO:0000256" key="7">
    <source>
        <dbReference type="RuleBase" id="RU000382"/>
    </source>
</evidence>
<keyword evidence="5 7" id="KW-0456">Lyase</keyword>
<dbReference type="GO" id="GO:0016831">
    <property type="term" value="F:carboxy-lyase activity"/>
    <property type="evidence" value="ECO:0007669"/>
    <property type="project" value="UniProtKB-KW"/>
</dbReference>
<dbReference type="EMBL" id="JACGWN010000006">
    <property type="protein sequence ID" value="KAL0447560.1"/>
    <property type="molecule type" value="Genomic_DNA"/>
</dbReference>
<reference evidence="8" key="2">
    <citation type="journal article" date="2024" name="Plant">
        <title>Genomic evolution and insights into agronomic trait innovations of Sesamum species.</title>
        <authorList>
            <person name="Miao H."/>
            <person name="Wang L."/>
            <person name="Qu L."/>
            <person name="Liu H."/>
            <person name="Sun Y."/>
            <person name="Le M."/>
            <person name="Wang Q."/>
            <person name="Wei S."/>
            <person name="Zheng Y."/>
            <person name="Lin W."/>
            <person name="Duan Y."/>
            <person name="Cao H."/>
            <person name="Xiong S."/>
            <person name="Wang X."/>
            <person name="Wei L."/>
            <person name="Li C."/>
            <person name="Ma Q."/>
            <person name="Ju M."/>
            <person name="Zhao R."/>
            <person name="Li G."/>
            <person name="Mu C."/>
            <person name="Tian Q."/>
            <person name="Mei H."/>
            <person name="Zhang T."/>
            <person name="Gao T."/>
            <person name="Zhang H."/>
        </authorList>
    </citation>
    <scope>NUCLEOTIDE SEQUENCE</scope>
    <source>
        <strain evidence="8">KEN1</strain>
    </source>
</reference>
<evidence type="ECO:0000256" key="5">
    <source>
        <dbReference type="ARBA" id="ARBA00023239"/>
    </source>
</evidence>
<protein>
    <submittedName>
        <fullName evidence="8">Serine decarboxylase</fullName>
    </submittedName>
</protein>